<proteinExistence type="predicted"/>
<dbReference type="AlphaFoldDB" id="A0AAE9XS63"/>
<dbReference type="RefSeq" id="WP_289502542.1">
    <property type="nucleotide sequence ID" value="NZ_CP116805.1"/>
</dbReference>
<dbReference type="KEGG" id="gso:PH603_10815"/>
<sequence>MTKEAKPVSLESRAEALRQDRGDNVAIAEISSVVGSLMSGTVVDDELDEIATELRELTLFIGAAKHVLSDLGPKNLSNRSIPDAAEQLDAIVEATDAAATSIMDVAETLEGMAEDTDGDISATLGNLAITLFEASSFQDLTGQRVTKVARILQHMEERLNKLADAIGDTHIEEAAAEAEIEKDDEGVAVNDKDLLHGPQLEGQGNSQDEIDAILAMFD</sequence>
<keyword evidence="1" id="KW-0378">Hydrolase</keyword>
<accession>A0AAE9XS63</accession>
<organism evidence="1 2">
    <name type="scientific">Gimibacter soli</name>
    <dbReference type="NCBI Taxonomy" id="3024400"/>
    <lineage>
        <taxon>Bacteria</taxon>
        <taxon>Pseudomonadati</taxon>
        <taxon>Pseudomonadota</taxon>
        <taxon>Alphaproteobacteria</taxon>
        <taxon>Kordiimonadales</taxon>
        <taxon>Temperatibacteraceae</taxon>
        <taxon>Gimibacter</taxon>
    </lineage>
</organism>
<dbReference type="GO" id="GO:0050920">
    <property type="term" value="P:regulation of chemotaxis"/>
    <property type="evidence" value="ECO:0007669"/>
    <property type="project" value="InterPro"/>
</dbReference>
<dbReference type="SUPFAM" id="SSF75708">
    <property type="entry name" value="Chemotaxis phosphatase CheZ"/>
    <property type="match status" value="1"/>
</dbReference>
<dbReference type="Pfam" id="PF04344">
    <property type="entry name" value="CheZ"/>
    <property type="match status" value="1"/>
</dbReference>
<keyword evidence="2" id="KW-1185">Reference proteome</keyword>
<protein>
    <submittedName>
        <fullName evidence="1">Protein phosphatase CheZ</fullName>
        <ecNumber evidence="1">3.6.1.-</ecNumber>
    </submittedName>
</protein>
<evidence type="ECO:0000313" key="2">
    <source>
        <dbReference type="Proteomes" id="UP001217500"/>
    </source>
</evidence>
<name>A0AAE9XS63_9PROT</name>
<dbReference type="EMBL" id="CP116805">
    <property type="protein sequence ID" value="WCL53030.1"/>
    <property type="molecule type" value="Genomic_DNA"/>
</dbReference>
<reference evidence="1" key="1">
    <citation type="submission" date="2023-01" db="EMBL/GenBank/DDBJ databases">
        <title>The genome sequence of Kordiimonadaceae bacterium 6D33.</title>
        <authorList>
            <person name="Liu Y."/>
        </authorList>
    </citation>
    <scope>NUCLEOTIDE SEQUENCE</scope>
    <source>
        <strain evidence="1">6D33</strain>
    </source>
</reference>
<dbReference type="Proteomes" id="UP001217500">
    <property type="component" value="Chromosome"/>
</dbReference>
<dbReference type="GO" id="GO:0009288">
    <property type="term" value="C:bacterial-type flagellum"/>
    <property type="evidence" value="ECO:0007669"/>
    <property type="project" value="InterPro"/>
</dbReference>
<dbReference type="EC" id="3.6.1.-" evidence="1"/>
<dbReference type="InterPro" id="IPR007439">
    <property type="entry name" value="Chemotax_Pase_CheZ"/>
</dbReference>
<gene>
    <name evidence="1" type="ORF">PH603_10815</name>
</gene>
<evidence type="ECO:0000313" key="1">
    <source>
        <dbReference type="EMBL" id="WCL53030.1"/>
    </source>
</evidence>
<dbReference type="GO" id="GO:0016787">
    <property type="term" value="F:hydrolase activity"/>
    <property type="evidence" value="ECO:0007669"/>
    <property type="project" value="UniProtKB-KW"/>
</dbReference>
<dbReference type="Gene3D" id="1.10.287.500">
    <property type="entry name" value="Helix hairpin bin"/>
    <property type="match status" value="2"/>
</dbReference>